<comment type="caution">
    <text evidence="1">The sequence shown here is derived from an EMBL/GenBank/DDBJ whole genome shotgun (WGS) entry which is preliminary data.</text>
</comment>
<protein>
    <submittedName>
        <fullName evidence="1">Uncharacterized protein</fullName>
    </submittedName>
</protein>
<proteinExistence type="predicted"/>
<keyword evidence="2" id="KW-1185">Reference proteome</keyword>
<dbReference type="Proteomes" id="UP001207468">
    <property type="component" value="Unassembled WGS sequence"/>
</dbReference>
<dbReference type="EMBL" id="JAGFNK010000160">
    <property type="protein sequence ID" value="KAI9463090.1"/>
    <property type="molecule type" value="Genomic_DNA"/>
</dbReference>
<evidence type="ECO:0000313" key="2">
    <source>
        <dbReference type="Proteomes" id="UP001207468"/>
    </source>
</evidence>
<gene>
    <name evidence="1" type="ORF">F5148DRAFT_1150338</name>
</gene>
<organism evidence="1 2">
    <name type="scientific">Russula earlei</name>
    <dbReference type="NCBI Taxonomy" id="71964"/>
    <lineage>
        <taxon>Eukaryota</taxon>
        <taxon>Fungi</taxon>
        <taxon>Dikarya</taxon>
        <taxon>Basidiomycota</taxon>
        <taxon>Agaricomycotina</taxon>
        <taxon>Agaricomycetes</taxon>
        <taxon>Russulales</taxon>
        <taxon>Russulaceae</taxon>
        <taxon>Russula</taxon>
    </lineage>
</organism>
<accession>A0ACC0U6G5</accession>
<evidence type="ECO:0000313" key="1">
    <source>
        <dbReference type="EMBL" id="KAI9463090.1"/>
    </source>
</evidence>
<reference evidence="1" key="1">
    <citation type="submission" date="2021-03" db="EMBL/GenBank/DDBJ databases">
        <title>Evolutionary priming and transition to the ectomycorrhizal habit in an iconic lineage of mushroom-forming fungi: is preadaptation a requirement?</title>
        <authorList>
            <consortium name="DOE Joint Genome Institute"/>
            <person name="Looney B.P."/>
            <person name="Miyauchi S."/>
            <person name="Morin E."/>
            <person name="Drula E."/>
            <person name="Courty P.E."/>
            <person name="Chicoki N."/>
            <person name="Fauchery L."/>
            <person name="Kohler A."/>
            <person name="Kuo A."/>
            <person name="LaButti K."/>
            <person name="Pangilinan J."/>
            <person name="Lipzen A."/>
            <person name="Riley R."/>
            <person name="Andreopoulos W."/>
            <person name="He G."/>
            <person name="Johnson J."/>
            <person name="Barry K.W."/>
            <person name="Grigoriev I.V."/>
            <person name="Nagy L."/>
            <person name="Hibbett D."/>
            <person name="Henrissat B."/>
            <person name="Matheny P.B."/>
            <person name="Labbe J."/>
            <person name="Martin A.F."/>
        </authorList>
    </citation>
    <scope>NUCLEOTIDE SEQUENCE</scope>
    <source>
        <strain evidence="1">BPL698</strain>
    </source>
</reference>
<sequence length="252" mass="27732">MTFNSAAAATQSATSAASYLTITGYQGGINTSNSIQLNLTALGNLIAGTYTGTDTTHLAAIAYTQFVTITTLSDTAVSGTFSGQDTTSLQDLKQDEIRTGFVVLDKAINDMSTDASVTKERTDGYCWGDCCGACLELKDKSNGNRLFLIKSNCGEGGYSNHQYYFEHNELKIARDFAYTVEDATSTLTEKVYFLEENTALCKQRQITSKEPIEAFTGQRFKTKSMQLLSTNKSKMRDLKDLLNMQNYHYSPE</sequence>
<name>A0ACC0U6G5_9AGAM</name>